<keyword evidence="2" id="KW-1185">Reference proteome</keyword>
<evidence type="ECO:0000313" key="1">
    <source>
        <dbReference type="EMBL" id="TCO06782.1"/>
    </source>
</evidence>
<organism evidence="1 2">
    <name type="scientific">Natronoflexus pectinivorans</name>
    <dbReference type="NCBI Taxonomy" id="682526"/>
    <lineage>
        <taxon>Bacteria</taxon>
        <taxon>Pseudomonadati</taxon>
        <taxon>Bacteroidota</taxon>
        <taxon>Bacteroidia</taxon>
        <taxon>Marinilabiliales</taxon>
        <taxon>Marinilabiliaceae</taxon>
        <taxon>Natronoflexus</taxon>
    </lineage>
</organism>
<name>A0A4R2GG74_9BACT</name>
<dbReference type="AlphaFoldDB" id="A0A4R2GG74"/>
<sequence>MSEKKLFSALQGATFFIFVQASSFISAIIH</sequence>
<reference evidence="1 2" key="1">
    <citation type="submission" date="2019-03" db="EMBL/GenBank/DDBJ databases">
        <title>Genomic Encyclopedia of Type Strains, Phase IV (KMG-IV): sequencing the most valuable type-strain genomes for metagenomic binning, comparative biology and taxonomic classification.</title>
        <authorList>
            <person name="Goeker M."/>
        </authorList>
    </citation>
    <scope>NUCLEOTIDE SEQUENCE [LARGE SCALE GENOMIC DNA]</scope>
    <source>
        <strain evidence="1 2">DSM 24179</strain>
    </source>
</reference>
<evidence type="ECO:0000313" key="2">
    <source>
        <dbReference type="Proteomes" id="UP000295221"/>
    </source>
</evidence>
<protein>
    <submittedName>
        <fullName evidence="1">Uncharacterized protein</fullName>
    </submittedName>
</protein>
<dbReference type="Proteomes" id="UP000295221">
    <property type="component" value="Unassembled WGS sequence"/>
</dbReference>
<proteinExistence type="predicted"/>
<accession>A0A4R2GG74</accession>
<dbReference type="EMBL" id="SLWK01000012">
    <property type="protein sequence ID" value="TCO06782.1"/>
    <property type="molecule type" value="Genomic_DNA"/>
</dbReference>
<comment type="caution">
    <text evidence="1">The sequence shown here is derived from an EMBL/GenBank/DDBJ whole genome shotgun (WGS) entry which is preliminary data.</text>
</comment>
<gene>
    <name evidence="1" type="ORF">EV194_1123</name>
</gene>